<name>A0A9P4K4Z5_9PLEO</name>
<organism evidence="1 2">
    <name type="scientific">Lojkania enalia</name>
    <dbReference type="NCBI Taxonomy" id="147567"/>
    <lineage>
        <taxon>Eukaryota</taxon>
        <taxon>Fungi</taxon>
        <taxon>Dikarya</taxon>
        <taxon>Ascomycota</taxon>
        <taxon>Pezizomycotina</taxon>
        <taxon>Dothideomycetes</taxon>
        <taxon>Pleosporomycetidae</taxon>
        <taxon>Pleosporales</taxon>
        <taxon>Pleosporales incertae sedis</taxon>
        <taxon>Lojkania</taxon>
    </lineage>
</organism>
<dbReference type="OrthoDB" id="3792661at2759"/>
<comment type="caution">
    <text evidence="1">The sequence shown here is derived from an EMBL/GenBank/DDBJ whole genome shotgun (WGS) entry which is preliminary data.</text>
</comment>
<evidence type="ECO:0000313" key="1">
    <source>
        <dbReference type="EMBL" id="KAF2259579.1"/>
    </source>
</evidence>
<reference evidence="2" key="1">
    <citation type="journal article" date="2020" name="Stud. Mycol.">
        <title>101 Dothideomycetes genomes: A test case for predicting lifestyles and emergence of pathogens.</title>
        <authorList>
            <person name="Haridas S."/>
            <person name="Albert R."/>
            <person name="Binder M."/>
            <person name="Bloem J."/>
            <person name="LaButti K."/>
            <person name="Salamov A."/>
            <person name="Andreopoulos B."/>
            <person name="Baker S."/>
            <person name="Barry K."/>
            <person name="Bills G."/>
            <person name="Bluhm B."/>
            <person name="Cannon C."/>
            <person name="Castanera R."/>
            <person name="Culley D."/>
            <person name="Daum C."/>
            <person name="Ezra D."/>
            <person name="Gonzalez J."/>
            <person name="Henrissat B."/>
            <person name="Kuo A."/>
            <person name="Liang C."/>
            <person name="Lipzen A."/>
            <person name="Lutzoni F."/>
            <person name="Magnuson J."/>
            <person name="Mondo S."/>
            <person name="Nolan M."/>
            <person name="Ohm R."/>
            <person name="Pangilinan J."/>
            <person name="Park H.-J."/>
            <person name="Ramirez L."/>
            <person name="Alfaro M."/>
            <person name="Sun H."/>
            <person name="Tritt A."/>
            <person name="Yoshinaga Y."/>
            <person name="Zwiers L.-H."/>
            <person name="Turgeon B."/>
            <person name="Goodwin S."/>
            <person name="Spatafora J."/>
            <person name="Crous P."/>
            <person name="Grigoriev I."/>
        </authorList>
    </citation>
    <scope>NUCLEOTIDE SEQUENCE [LARGE SCALE GENOMIC DNA]</scope>
    <source>
        <strain evidence="2">CBS 304.66</strain>
    </source>
</reference>
<gene>
    <name evidence="1" type="ORF">CC78DRAFT_571739</name>
</gene>
<proteinExistence type="predicted"/>
<dbReference type="Proteomes" id="UP000800093">
    <property type="component" value="Unassembled WGS sequence"/>
</dbReference>
<keyword evidence="2" id="KW-1185">Reference proteome</keyword>
<dbReference type="AlphaFoldDB" id="A0A9P4K4Z5"/>
<evidence type="ECO:0000313" key="2">
    <source>
        <dbReference type="Proteomes" id="UP000800093"/>
    </source>
</evidence>
<protein>
    <submittedName>
        <fullName evidence="1">Uncharacterized protein</fullName>
    </submittedName>
</protein>
<sequence length="264" mass="29026">MNLPWDSNPFFFKLYHKSTEDGGFITFTDDEIYGLDFGSPAYACWDDSGNPCGYYETSWEDLPEILLNLTTATATKTKVGGEEGYEVTGDETTYVQNTKEGASYNRVNVYDSCDELGLDFTDAFIWNDTFKWSYKIGLSNSTGSATIRSEIKGATLEITYTGERMTNSSMWLNVELVASDDSEPQFQFSNDSNIYFSEGISGKWSAAATPLPSGANPAGATFPTGSTLDFKPGIHWLKVPLGSSGAVADVTPKDRIEAVYQTNR</sequence>
<dbReference type="EMBL" id="ML986705">
    <property type="protein sequence ID" value="KAF2259579.1"/>
    <property type="molecule type" value="Genomic_DNA"/>
</dbReference>
<accession>A0A9P4K4Z5</accession>